<reference evidence="1 2" key="2">
    <citation type="journal article" date="2022" name="Mol. Ecol. Resour.">
        <title>The genomes of chicory, endive, great burdock and yacon provide insights into Asteraceae paleo-polyploidization history and plant inulin production.</title>
        <authorList>
            <person name="Fan W."/>
            <person name="Wang S."/>
            <person name="Wang H."/>
            <person name="Wang A."/>
            <person name="Jiang F."/>
            <person name="Liu H."/>
            <person name="Zhao H."/>
            <person name="Xu D."/>
            <person name="Zhang Y."/>
        </authorList>
    </citation>
    <scope>NUCLEOTIDE SEQUENCE [LARGE SCALE GENOMIC DNA]</scope>
    <source>
        <strain evidence="2">cv. Niubang</strain>
    </source>
</reference>
<accession>A0ACB9FQ67</accession>
<reference evidence="2" key="1">
    <citation type="journal article" date="2022" name="Mol. Ecol. Resour.">
        <title>The genomes of chicory, endive, great burdock and yacon provide insights into Asteraceae palaeo-polyploidization history and plant inulin production.</title>
        <authorList>
            <person name="Fan W."/>
            <person name="Wang S."/>
            <person name="Wang H."/>
            <person name="Wang A."/>
            <person name="Jiang F."/>
            <person name="Liu H."/>
            <person name="Zhao H."/>
            <person name="Xu D."/>
            <person name="Zhang Y."/>
        </authorList>
    </citation>
    <scope>NUCLEOTIDE SEQUENCE [LARGE SCALE GENOMIC DNA]</scope>
    <source>
        <strain evidence="2">cv. Niubang</strain>
    </source>
</reference>
<dbReference type="Proteomes" id="UP001055879">
    <property type="component" value="Linkage Group LG01"/>
</dbReference>
<protein>
    <submittedName>
        <fullName evidence="1">Uncharacterized protein</fullName>
    </submittedName>
</protein>
<dbReference type="EMBL" id="CM042047">
    <property type="protein sequence ID" value="KAI3772722.1"/>
    <property type="molecule type" value="Genomic_DNA"/>
</dbReference>
<proteinExistence type="predicted"/>
<organism evidence="1 2">
    <name type="scientific">Arctium lappa</name>
    <name type="common">Greater burdock</name>
    <name type="synonym">Lappa major</name>
    <dbReference type="NCBI Taxonomy" id="4217"/>
    <lineage>
        <taxon>Eukaryota</taxon>
        <taxon>Viridiplantae</taxon>
        <taxon>Streptophyta</taxon>
        <taxon>Embryophyta</taxon>
        <taxon>Tracheophyta</taxon>
        <taxon>Spermatophyta</taxon>
        <taxon>Magnoliopsida</taxon>
        <taxon>eudicotyledons</taxon>
        <taxon>Gunneridae</taxon>
        <taxon>Pentapetalae</taxon>
        <taxon>asterids</taxon>
        <taxon>campanulids</taxon>
        <taxon>Asterales</taxon>
        <taxon>Asteraceae</taxon>
        <taxon>Carduoideae</taxon>
        <taxon>Cardueae</taxon>
        <taxon>Arctiinae</taxon>
        <taxon>Arctium</taxon>
    </lineage>
</organism>
<gene>
    <name evidence="1" type="ORF">L6452_03915</name>
</gene>
<name>A0ACB9FQ67_ARCLA</name>
<evidence type="ECO:0000313" key="1">
    <source>
        <dbReference type="EMBL" id="KAI3772722.1"/>
    </source>
</evidence>
<keyword evidence="2" id="KW-1185">Reference proteome</keyword>
<sequence>MEHRNPLGSKVKRFQVLTGQGSIVSVLTKSCRWADGIAGKSSKSWGRGILLIDFIPSSLLFQNPKPKTLDSINPLLYIVQPQIRRGEYFI</sequence>
<comment type="caution">
    <text evidence="1">The sequence shown here is derived from an EMBL/GenBank/DDBJ whole genome shotgun (WGS) entry which is preliminary data.</text>
</comment>
<evidence type="ECO:0000313" key="2">
    <source>
        <dbReference type="Proteomes" id="UP001055879"/>
    </source>
</evidence>